<proteinExistence type="predicted"/>
<name>A0ABN3UVU3_9ACTN</name>
<accession>A0ABN3UVU3</accession>
<comment type="caution">
    <text evidence="5">The sequence shown here is derived from an EMBL/GenBank/DDBJ whole genome shotgun (WGS) entry which is preliminary data.</text>
</comment>
<dbReference type="CDD" id="cd07377">
    <property type="entry name" value="WHTH_GntR"/>
    <property type="match status" value="2"/>
</dbReference>
<feature type="domain" description="HTH gntR-type" evidence="4">
    <location>
        <begin position="145"/>
        <end position="213"/>
    </location>
</feature>
<evidence type="ECO:0000256" key="2">
    <source>
        <dbReference type="ARBA" id="ARBA00023125"/>
    </source>
</evidence>
<keyword evidence="2" id="KW-0238">DNA-binding</keyword>
<feature type="domain" description="HTH gntR-type" evidence="4">
    <location>
        <begin position="3"/>
        <end position="71"/>
    </location>
</feature>
<evidence type="ECO:0000313" key="6">
    <source>
        <dbReference type="Proteomes" id="UP001501842"/>
    </source>
</evidence>
<reference evidence="5 6" key="1">
    <citation type="journal article" date="2019" name="Int. J. Syst. Evol. Microbiol.">
        <title>The Global Catalogue of Microorganisms (GCM) 10K type strain sequencing project: providing services to taxonomists for standard genome sequencing and annotation.</title>
        <authorList>
            <consortium name="The Broad Institute Genomics Platform"/>
            <consortium name="The Broad Institute Genome Sequencing Center for Infectious Disease"/>
            <person name="Wu L."/>
            <person name="Ma J."/>
        </authorList>
    </citation>
    <scope>NUCLEOTIDE SEQUENCE [LARGE SCALE GENOMIC DNA]</scope>
    <source>
        <strain evidence="5 6">JCM 8201</strain>
    </source>
</reference>
<dbReference type="Proteomes" id="UP001501842">
    <property type="component" value="Unassembled WGS sequence"/>
</dbReference>
<dbReference type="Pfam" id="PF00392">
    <property type="entry name" value="GntR"/>
    <property type="match status" value="3"/>
</dbReference>
<protein>
    <recommendedName>
        <fullName evidence="4">HTH gntR-type domain-containing protein</fullName>
    </recommendedName>
</protein>
<gene>
    <name evidence="5" type="ORF">GCM10010439_74160</name>
</gene>
<dbReference type="PROSITE" id="PS50949">
    <property type="entry name" value="HTH_GNTR"/>
    <property type="match status" value="3"/>
</dbReference>
<dbReference type="RefSeq" id="WP_344458470.1">
    <property type="nucleotide sequence ID" value="NZ_BAAATZ010000048.1"/>
</dbReference>
<feature type="domain" description="HTH gntR-type" evidence="4">
    <location>
        <begin position="81"/>
        <end position="145"/>
    </location>
</feature>
<dbReference type="Gene3D" id="1.10.10.10">
    <property type="entry name" value="Winged helix-like DNA-binding domain superfamily/Winged helix DNA-binding domain"/>
    <property type="match status" value="3"/>
</dbReference>
<dbReference type="SUPFAM" id="SSF46785">
    <property type="entry name" value="Winged helix' DNA-binding domain"/>
    <property type="match status" value="3"/>
</dbReference>
<evidence type="ECO:0000256" key="3">
    <source>
        <dbReference type="ARBA" id="ARBA00023163"/>
    </source>
</evidence>
<dbReference type="SMART" id="SM00345">
    <property type="entry name" value="HTH_GNTR"/>
    <property type="match status" value="3"/>
</dbReference>
<evidence type="ECO:0000256" key="1">
    <source>
        <dbReference type="ARBA" id="ARBA00023015"/>
    </source>
</evidence>
<dbReference type="PANTHER" id="PTHR44846">
    <property type="entry name" value="MANNOSYL-D-GLYCERATE TRANSPORT/METABOLISM SYSTEM REPRESSOR MNGR-RELATED"/>
    <property type="match status" value="1"/>
</dbReference>
<dbReference type="PANTHER" id="PTHR44846:SF17">
    <property type="entry name" value="GNTR-FAMILY TRANSCRIPTIONAL REGULATOR"/>
    <property type="match status" value="1"/>
</dbReference>
<dbReference type="InterPro" id="IPR050679">
    <property type="entry name" value="Bact_HTH_transcr_reg"/>
</dbReference>
<keyword evidence="1" id="KW-0805">Transcription regulation</keyword>
<dbReference type="InterPro" id="IPR036388">
    <property type="entry name" value="WH-like_DNA-bd_sf"/>
</dbReference>
<dbReference type="InterPro" id="IPR036390">
    <property type="entry name" value="WH_DNA-bd_sf"/>
</dbReference>
<evidence type="ECO:0000313" key="5">
    <source>
        <dbReference type="EMBL" id="GAA2738835.1"/>
    </source>
</evidence>
<sequence length="218" mass="23710">MASVGFQEIAEEIRQQIDAGRWSAGHRLPSEAALVARFGVARATVRRAFEVLEAEGIVEAVSGKGRFVRAKTNDESSREASAKYEQVAAQLRREVTESQVTEWKSSELATRFEVAPGTVRKALQMLADEGLVTAVSGRGWLVGSGSRTQEVMDAIKNSVKTGEFGVGTALPGERDLAARFGVARITVHRAIERLEEEGVLEKQQGKGRLITWQGGKTE</sequence>
<evidence type="ECO:0000259" key="4">
    <source>
        <dbReference type="PROSITE" id="PS50949"/>
    </source>
</evidence>
<dbReference type="InterPro" id="IPR000524">
    <property type="entry name" value="Tscrpt_reg_HTH_GntR"/>
</dbReference>
<keyword evidence="3" id="KW-0804">Transcription</keyword>
<dbReference type="PRINTS" id="PR00035">
    <property type="entry name" value="HTHGNTR"/>
</dbReference>
<keyword evidence="6" id="KW-1185">Reference proteome</keyword>
<organism evidence="5 6">
    <name type="scientific">Actinocorallia aurantiaca</name>
    <dbReference type="NCBI Taxonomy" id="46204"/>
    <lineage>
        <taxon>Bacteria</taxon>
        <taxon>Bacillati</taxon>
        <taxon>Actinomycetota</taxon>
        <taxon>Actinomycetes</taxon>
        <taxon>Streptosporangiales</taxon>
        <taxon>Thermomonosporaceae</taxon>
        <taxon>Actinocorallia</taxon>
    </lineage>
</organism>
<dbReference type="EMBL" id="BAAATZ010000048">
    <property type="protein sequence ID" value="GAA2738835.1"/>
    <property type="molecule type" value="Genomic_DNA"/>
</dbReference>